<name>A0AAD8AVV0_BIOPF</name>
<dbReference type="Proteomes" id="UP001233172">
    <property type="component" value="Unassembled WGS sequence"/>
</dbReference>
<evidence type="ECO:0000313" key="1">
    <source>
        <dbReference type="EMBL" id="KAK0042624.1"/>
    </source>
</evidence>
<organism evidence="1 2">
    <name type="scientific">Biomphalaria pfeifferi</name>
    <name type="common">Bloodfluke planorb</name>
    <name type="synonym">Freshwater snail</name>
    <dbReference type="NCBI Taxonomy" id="112525"/>
    <lineage>
        <taxon>Eukaryota</taxon>
        <taxon>Metazoa</taxon>
        <taxon>Spiralia</taxon>
        <taxon>Lophotrochozoa</taxon>
        <taxon>Mollusca</taxon>
        <taxon>Gastropoda</taxon>
        <taxon>Heterobranchia</taxon>
        <taxon>Euthyneura</taxon>
        <taxon>Panpulmonata</taxon>
        <taxon>Hygrophila</taxon>
        <taxon>Lymnaeoidea</taxon>
        <taxon>Planorbidae</taxon>
        <taxon>Biomphalaria</taxon>
    </lineage>
</organism>
<gene>
    <name evidence="1" type="ORF">Bpfe_027922</name>
</gene>
<dbReference type="AlphaFoldDB" id="A0AAD8AVV0"/>
<comment type="caution">
    <text evidence="1">The sequence shown here is derived from an EMBL/GenBank/DDBJ whole genome shotgun (WGS) entry which is preliminary data.</text>
</comment>
<keyword evidence="2" id="KW-1185">Reference proteome</keyword>
<sequence length="87" mass="10234">MNGNISLYQFGNMLFQNSMEIRVSDNNWHLSQHLSLRQRVLQARSLSWRHIKETKNNYTAQVFSNLSPTKCPGKRLLQKECFDSFLS</sequence>
<dbReference type="EMBL" id="JASAOG010000236">
    <property type="protein sequence ID" value="KAK0042624.1"/>
    <property type="molecule type" value="Genomic_DNA"/>
</dbReference>
<protein>
    <submittedName>
        <fullName evidence="1">Uncharacterized protein</fullName>
    </submittedName>
</protein>
<reference evidence="1" key="1">
    <citation type="journal article" date="2023" name="PLoS Negl. Trop. Dis.">
        <title>A genome sequence for Biomphalaria pfeifferi, the major vector snail for the human-infecting parasite Schistosoma mansoni.</title>
        <authorList>
            <person name="Bu L."/>
            <person name="Lu L."/>
            <person name="Laidemitt M.R."/>
            <person name="Zhang S.M."/>
            <person name="Mutuku M."/>
            <person name="Mkoji G."/>
            <person name="Steinauer M."/>
            <person name="Loker E.S."/>
        </authorList>
    </citation>
    <scope>NUCLEOTIDE SEQUENCE</scope>
    <source>
        <strain evidence="1">KasaAsao</strain>
    </source>
</reference>
<proteinExistence type="predicted"/>
<evidence type="ECO:0000313" key="2">
    <source>
        <dbReference type="Proteomes" id="UP001233172"/>
    </source>
</evidence>
<reference evidence="1" key="2">
    <citation type="submission" date="2023-04" db="EMBL/GenBank/DDBJ databases">
        <authorList>
            <person name="Bu L."/>
            <person name="Lu L."/>
            <person name="Laidemitt M.R."/>
            <person name="Zhang S.M."/>
            <person name="Mutuku M."/>
            <person name="Mkoji G."/>
            <person name="Steinauer M."/>
            <person name="Loker E.S."/>
        </authorList>
    </citation>
    <scope>NUCLEOTIDE SEQUENCE</scope>
    <source>
        <strain evidence="1">KasaAsao</strain>
        <tissue evidence="1">Whole Snail</tissue>
    </source>
</reference>
<accession>A0AAD8AVV0</accession>